<feature type="transmembrane region" description="Helical" evidence="1">
    <location>
        <begin position="69"/>
        <end position="97"/>
    </location>
</feature>
<evidence type="ECO:0000313" key="2">
    <source>
        <dbReference type="EMBL" id="CAE1156826.1"/>
    </source>
</evidence>
<reference evidence="2" key="1">
    <citation type="submission" date="2021-01" db="EMBL/GenBank/DDBJ databases">
        <authorList>
            <person name="Li R."/>
            <person name="Bekaert M."/>
        </authorList>
    </citation>
    <scope>NUCLEOTIDE SEQUENCE</scope>
    <source>
        <strain evidence="2">Farmed</strain>
    </source>
</reference>
<proteinExistence type="predicted"/>
<dbReference type="Proteomes" id="UP000597762">
    <property type="component" value="Unassembled WGS sequence"/>
</dbReference>
<dbReference type="EMBL" id="CAHIKZ030000162">
    <property type="protein sequence ID" value="CAE1156826.1"/>
    <property type="molecule type" value="Genomic_DNA"/>
</dbReference>
<comment type="caution">
    <text evidence="2">The sequence shown here is derived from an EMBL/GenBank/DDBJ whole genome shotgun (WGS) entry which is preliminary data.</text>
</comment>
<evidence type="ECO:0000256" key="1">
    <source>
        <dbReference type="SAM" id="Phobius"/>
    </source>
</evidence>
<feature type="transmembrane region" description="Helical" evidence="1">
    <location>
        <begin position="7"/>
        <end position="29"/>
    </location>
</feature>
<name>A0A812AV56_ACAPH</name>
<feature type="transmembrane region" description="Helical" evidence="1">
    <location>
        <begin position="117"/>
        <end position="136"/>
    </location>
</feature>
<feature type="transmembrane region" description="Helical" evidence="1">
    <location>
        <begin position="35"/>
        <end position="57"/>
    </location>
</feature>
<evidence type="ECO:0000313" key="3">
    <source>
        <dbReference type="Proteomes" id="UP000597762"/>
    </source>
</evidence>
<gene>
    <name evidence="2" type="ORF">SPHA_4937</name>
</gene>
<sequence length="221" mass="26343">MRRILYSIYWLLYSLFIFVVVFLFLSFFFNNPLFFLFFSFFPFSSFGLPFTLQLSFLPRFSHSLFSVPFYLCIFRFSLFPFFLLFPLLSICTITLFTPTSRTQLSLSAHFLTNHSDHITSSDGIFCFFFCRIALNLNMRDNSSFFSFLLPPFLSHNLVLSSFLIFFSFSILFLLHTIFFLLFPLSFSFLKILFRAFFSLVFLIPFFCIFIHSFFIKIILSF</sequence>
<organism evidence="2 3">
    <name type="scientific">Acanthosepion pharaonis</name>
    <name type="common">Pharaoh cuttlefish</name>
    <name type="synonym">Sepia pharaonis</name>
    <dbReference type="NCBI Taxonomy" id="158019"/>
    <lineage>
        <taxon>Eukaryota</taxon>
        <taxon>Metazoa</taxon>
        <taxon>Spiralia</taxon>
        <taxon>Lophotrochozoa</taxon>
        <taxon>Mollusca</taxon>
        <taxon>Cephalopoda</taxon>
        <taxon>Coleoidea</taxon>
        <taxon>Decapodiformes</taxon>
        <taxon>Sepiida</taxon>
        <taxon>Sepiina</taxon>
        <taxon>Sepiidae</taxon>
        <taxon>Acanthosepion</taxon>
    </lineage>
</organism>
<keyword evidence="3" id="KW-1185">Reference proteome</keyword>
<feature type="transmembrane region" description="Helical" evidence="1">
    <location>
        <begin position="196"/>
        <end position="219"/>
    </location>
</feature>
<dbReference type="AlphaFoldDB" id="A0A812AV56"/>
<keyword evidence="1" id="KW-0472">Membrane</keyword>
<keyword evidence="1" id="KW-0812">Transmembrane</keyword>
<keyword evidence="1" id="KW-1133">Transmembrane helix</keyword>
<feature type="transmembrane region" description="Helical" evidence="1">
    <location>
        <begin position="157"/>
        <end position="184"/>
    </location>
</feature>
<accession>A0A812AV56</accession>
<protein>
    <submittedName>
        <fullName evidence="2">Uncharacterized protein</fullName>
    </submittedName>
</protein>